<accession>A0A8I0AAL6</accession>
<protein>
    <submittedName>
        <fullName evidence="2">Uncharacterized protein</fullName>
    </submittedName>
</protein>
<reference evidence="2" key="1">
    <citation type="submission" date="2020-08" db="EMBL/GenBank/DDBJ databases">
        <title>Genome public.</title>
        <authorList>
            <person name="Liu C."/>
            <person name="Sun Q."/>
        </authorList>
    </citation>
    <scope>NUCLEOTIDE SEQUENCE</scope>
    <source>
        <strain evidence="2">NSJ-42</strain>
    </source>
</reference>
<dbReference type="AlphaFoldDB" id="A0A8I0AAL6"/>
<evidence type="ECO:0000313" key="2">
    <source>
        <dbReference type="EMBL" id="MBC5640461.1"/>
    </source>
</evidence>
<evidence type="ECO:0000313" key="3">
    <source>
        <dbReference type="Proteomes" id="UP000662088"/>
    </source>
</evidence>
<feature type="region of interest" description="Disordered" evidence="1">
    <location>
        <begin position="1"/>
        <end position="44"/>
    </location>
</feature>
<sequence length="170" mass="19847">MSKRRHKSKRDNTTENRRRQMQQQRQPQQQARQQPQYNGPFGINPAQLLSMFGNIDMNQINNMLQNMNRDGIDFNNFNLGMLQNLMGNNGGRTDNVNSVNNINNDNSESVVNEEMDIFNEDLPKNNRKFQVDVNDENMQLLRSLRNIVSIERVPFVDKIIELYAKGAFKD</sequence>
<proteinExistence type="predicted"/>
<gene>
    <name evidence="2" type="ORF">H8R92_08525</name>
</gene>
<dbReference type="RefSeq" id="WP_186835211.1">
    <property type="nucleotide sequence ID" value="NZ_JACOOQ010000013.1"/>
</dbReference>
<dbReference type="Proteomes" id="UP000662088">
    <property type="component" value="Unassembled WGS sequence"/>
</dbReference>
<evidence type="ECO:0000256" key="1">
    <source>
        <dbReference type="SAM" id="MobiDB-lite"/>
    </source>
</evidence>
<comment type="caution">
    <text evidence="2">The sequence shown here is derived from an EMBL/GenBank/DDBJ whole genome shotgun (WGS) entry which is preliminary data.</text>
</comment>
<organism evidence="2 3">
    <name type="scientific">Clostridium lentum</name>
    <dbReference type="NCBI Taxonomy" id="2763037"/>
    <lineage>
        <taxon>Bacteria</taxon>
        <taxon>Bacillati</taxon>
        <taxon>Bacillota</taxon>
        <taxon>Clostridia</taxon>
        <taxon>Eubacteriales</taxon>
        <taxon>Clostridiaceae</taxon>
        <taxon>Clostridium</taxon>
    </lineage>
</organism>
<keyword evidence="3" id="KW-1185">Reference proteome</keyword>
<feature type="compositionally biased region" description="Low complexity" evidence="1">
    <location>
        <begin position="21"/>
        <end position="36"/>
    </location>
</feature>
<dbReference type="EMBL" id="JACOOQ010000013">
    <property type="protein sequence ID" value="MBC5640461.1"/>
    <property type="molecule type" value="Genomic_DNA"/>
</dbReference>
<name>A0A8I0AAL6_9CLOT</name>